<proteinExistence type="predicted"/>
<evidence type="ECO:0000313" key="2">
    <source>
        <dbReference type="Proteomes" id="UP001208534"/>
    </source>
</evidence>
<comment type="caution">
    <text evidence="1">The sequence shown here is derived from an EMBL/GenBank/DDBJ whole genome shotgun (WGS) entry which is preliminary data.</text>
</comment>
<accession>A0AAW5RET0</accession>
<reference evidence="1" key="1">
    <citation type="submission" date="2021-06" db="EMBL/GenBank/DDBJ databases">
        <title>Propagation of a rapidly emergent carbapenem-resistant Acinetobacter baumannii lineage by various extra-hospital transmission networks.</title>
        <authorList>
            <person name="Calix J."/>
        </authorList>
    </citation>
    <scope>NUCLEOTIDE SEQUENCE</scope>
    <source>
        <strain evidence="1">WU_MDCI_Aw63</strain>
    </source>
</reference>
<dbReference type="Proteomes" id="UP001208534">
    <property type="component" value="Unassembled WGS sequence"/>
</dbReference>
<dbReference type="EMBL" id="JAHPRE010000055">
    <property type="protein sequence ID" value="MCU4397801.1"/>
    <property type="molecule type" value="Genomic_DNA"/>
</dbReference>
<name>A0AAW5RET0_ACIJU</name>
<sequence length="118" mass="13712">MRYAAKRKQDITVSKAPIENIIPLEKPVKIYTAKELAAMPLSQMNAAIEAQEKFYVLEESTHMGEQAISVRRHMEEGHELIQVIEKSRTRYKIQNEFIPPRIIRQLEKRGLVKLKAVK</sequence>
<dbReference type="RefSeq" id="WP_262579254.1">
    <property type="nucleotide sequence ID" value="NZ_JAHPRE010000055.1"/>
</dbReference>
<dbReference type="AlphaFoldDB" id="A0AAW5RET0"/>
<evidence type="ECO:0000313" key="1">
    <source>
        <dbReference type="EMBL" id="MCU4397801.1"/>
    </source>
</evidence>
<gene>
    <name evidence="1" type="ORF">KTH64_12740</name>
</gene>
<organism evidence="1 2">
    <name type="scientific">Acinetobacter junii</name>
    <dbReference type="NCBI Taxonomy" id="40215"/>
    <lineage>
        <taxon>Bacteria</taxon>
        <taxon>Pseudomonadati</taxon>
        <taxon>Pseudomonadota</taxon>
        <taxon>Gammaproteobacteria</taxon>
        <taxon>Moraxellales</taxon>
        <taxon>Moraxellaceae</taxon>
        <taxon>Acinetobacter</taxon>
    </lineage>
</organism>
<protein>
    <submittedName>
        <fullName evidence="1">Uncharacterized protein</fullName>
    </submittedName>
</protein>